<evidence type="ECO:0000313" key="2">
    <source>
        <dbReference type="EMBL" id="CUS05497.2"/>
    </source>
</evidence>
<dbReference type="OrthoDB" id="158423at2"/>
<name>A0A161K3S2_9CHLR</name>
<dbReference type="Proteomes" id="UP000215027">
    <property type="component" value="Chromosome I"/>
</dbReference>
<gene>
    <name evidence="2" type="ORF">CFX0092_A3619</name>
</gene>
<reference evidence="2" key="1">
    <citation type="submission" date="2016-01" db="EMBL/GenBank/DDBJ databases">
        <authorList>
            <person name="Mcilroy J.S."/>
            <person name="Karst M S."/>
            <person name="Albertsen M."/>
        </authorList>
    </citation>
    <scope>NUCLEOTIDE SEQUENCE</scope>
    <source>
        <strain evidence="2">Cfx-K</strain>
    </source>
</reference>
<keyword evidence="1" id="KW-1133">Transmembrane helix</keyword>
<dbReference type="EMBL" id="LN890655">
    <property type="protein sequence ID" value="CUS05497.2"/>
    <property type="molecule type" value="Genomic_DNA"/>
</dbReference>
<keyword evidence="1" id="KW-0472">Membrane</keyword>
<proteinExistence type="predicted"/>
<accession>A0A161K3S2</accession>
<protein>
    <submittedName>
        <fullName evidence="2">Transmembrane anti-sigma factor</fullName>
    </submittedName>
</protein>
<dbReference type="AlphaFoldDB" id="A0A161K3S2"/>
<dbReference type="RefSeq" id="WP_095044705.1">
    <property type="nucleotide sequence ID" value="NZ_LN890655.1"/>
</dbReference>
<keyword evidence="3" id="KW-1185">Reference proteome</keyword>
<evidence type="ECO:0000313" key="3">
    <source>
        <dbReference type="Proteomes" id="UP000215027"/>
    </source>
</evidence>
<dbReference type="KEGG" id="pbf:CFX0092_A3619"/>
<evidence type="ECO:0000256" key="1">
    <source>
        <dbReference type="SAM" id="Phobius"/>
    </source>
</evidence>
<organism evidence="2 3">
    <name type="scientific">Candidatus Promineifilum breve</name>
    <dbReference type="NCBI Taxonomy" id="1806508"/>
    <lineage>
        <taxon>Bacteria</taxon>
        <taxon>Bacillati</taxon>
        <taxon>Chloroflexota</taxon>
        <taxon>Ardenticatenia</taxon>
        <taxon>Candidatus Promineifilales</taxon>
        <taxon>Candidatus Promineifilaceae</taxon>
        <taxon>Candidatus Promineifilum</taxon>
    </lineage>
</organism>
<feature type="transmembrane region" description="Helical" evidence="1">
    <location>
        <begin position="61"/>
        <end position="81"/>
    </location>
</feature>
<sequence length="330" mass="35097">MSDDERLAETLEQLSTLAPGPADAPESPAVALAQFKQRVGTAQPIAAPPNRRMKPMNNRRFVAAGLALVAIMALLLSFPAVRAAAGEFLGLFRVQQFAPISVSPQQMALLERLGEDGIAPGEFVITEEIGDPETVDSPEAAATVAGFTPRTLPNRGELIRTYVMQGGAGHLVVDLAGARAIVEAAGADPLLLPDSLDGARVDVVVHDSIGQLYDNGIFLLQSPSPDVNYPPDVNPTLLGEALLQVLGTDPAEAARIAQSIDWTSTLLLPIPQDLATYREVNVNGVSGVLLEPFDTETEPAVVWQQDGMIYMMRAGRLSVDELLAHANTVR</sequence>
<keyword evidence="1 2" id="KW-0812">Transmembrane</keyword>